<keyword evidence="6" id="KW-1185">Reference proteome</keyword>
<dbReference type="VEuPathDB" id="FungiDB:SDRG_00424"/>
<dbReference type="Pfam" id="PF08240">
    <property type="entry name" value="ADH_N"/>
    <property type="match status" value="1"/>
</dbReference>
<accession>T0SIE2</accession>
<reference evidence="5 6" key="1">
    <citation type="submission" date="2012-04" db="EMBL/GenBank/DDBJ databases">
        <title>The Genome Sequence of Saprolegnia declina VS20.</title>
        <authorList>
            <consortium name="The Broad Institute Genome Sequencing Platform"/>
            <person name="Russ C."/>
            <person name="Nusbaum C."/>
            <person name="Tyler B."/>
            <person name="van West P."/>
            <person name="Dieguez-Uribeondo J."/>
            <person name="de Bruijn I."/>
            <person name="Tripathy S."/>
            <person name="Jiang R."/>
            <person name="Young S.K."/>
            <person name="Zeng Q."/>
            <person name="Gargeya S."/>
            <person name="Fitzgerald M."/>
            <person name="Haas B."/>
            <person name="Abouelleil A."/>
            <person name="Alvarado L."/>
            <person name="Arachchi H.M."/>
            <person name="Berlin A."/>
            <person name="Chapman S.B."/>
            <person name="Goldberg J."/>
            <person name="Griggs A."/>
            <person name="Gujja S."/>
            <person name="Hansen M."/>
            <person name="Howarth C."/>
            <person name="Imamovic A."/>
            <person name="Larimer J."/>
            <person name="McCowen C."/>
            <person name="Montmayeur A."/>
            <person name="Murphy C."/>
            <person name="Neiman D."/>
            <person name="Pearson M."/>
            <person name="Priest M."/>
            <person name="Roberts A."/>
            <person name="Saif S."/>
            <person name="Shea T."/>
            <person name="Sisk P."/>
            <person name="Sykes S."/>
            <person name="Wortman J."/>
            <person name="Nusbaum C."/>
            <person name="Birren B."/>
        </authorList>
    </citation>
    <scope>NUCLEOTIDE SEQUENCE [LARGE SCALE GENOMIC DNA]</scope>
    <source>
        <strain evidence="5 6">VS20</strain>
    </source>
</reference>
<keyword evidence="2" id="KW-0862">Zinc</keyword>
<evidence type="ECO:0000313" key="5">
    <source>
        <dbReference type="EMBL" id="EQC42697.1"/>
    </source>
</evidence>
<dbReference type="GO" id="GO:0005737">
    <property type="term" value="C:cytoplasm"/>
    <property type="evidence" value="ECO:0007669"/>
    <property type="project" value="UniProtKB-SubCell"/>
</dbReference>
<dbReference type="EMBL" id="JH767132">
    <property type="protein sequence ID" value="EQC42697.1"/>
    <property type="molecule type" value="Genomic_DNA"/>
</dbReference>
<dbReference type="GeneID" id="19941151"/>
<evidence type="ECO:0000259" key="4">
    <source>
        <dbReference type="Pfam" id="PF08240"/>
    </source>
</evidence>
<dbReference type="InterPro" id="IPR047109">
    <property type="entry name" value="CAD-like"/>
</dbReference>
<dbReference type="GO" id="GO:0015031">
    <property type="term" value="P:protein transport"/>
    <property type="evidence" value="ECO:0007669"/>
    <property type="project" value="UniProtKB-KW"/>
</dbReference>
<dbReference type="GO" id="GO:0016616">
    <property type="term" value="F:oxidoreductase activity, acting on the CH-OH group of donors, NAD or NADP as acceptor"/>
    <property type="evidence" value="ECO:0007669"/>
    <property type="project" value="InterPro"/>
</dbReference>
<dbReference type="InterPro" id="IPR002328">
    <property type="entry name" value="ADH_Zn_CS"/>
</dbReference>
<dbReference type="InParanoid" id="T0SIE2"/>
<evidence type="ECO:0000256" key="2">
    <source>
        <dbReference type="ARBA" id="ARBA00022833"/>
    </source>
</evidence>
<keyword evidence="1" id="KW-0479">Metal-binding</keyword>
<dbReference type="SUPFAM" id="SSF50129">
    <property type="entry name" value="GroES-like"/>
    <property type="match status" value="1"/>
</dbReference>
<dbReference type="STRING" id="1156394.T0SIE2"/>
<dbReference type="OrthoDB" id="73415at2759"/>
<dbReference type="InterPro" id="IPR013154">
    <property type="entry name" value="ADH-like_N"/>
</dbReference>
<proteinExistence type="predicted"/>
<organism evidence="5 6">
    <name type="scientific">Saprolegnia diclina (strain VS20)</name>
    <dbReference type="NCBI Taxonomy" id="1156394"/>
    <lineage>
        <taxon>Eukaryota</taxon>
        <taxon>Sar</taxon>
        <taxon>Stramenopiles</taxon>
        <taxon>Oomycota</taxon>
        <taxon>Saprolegniomycetes</taxon>
        <taxon>Saprolegniales</taxon>
        <taxon>Saprolegniaceae</taxon>
        <taxon>Saprolegnia</taxon>
    </lineage>
</organism>
<dbReference type="eggNOG" id="KOG0023">
    <property type="taxonomic scope" value="Eukaryota"/>
</dbReference>
<protein>
    <recommendedName>
        <fullName evidence="4">Alcohol dehydrogenase-like N-terminal domain-containing protein</fullName>
    </recommendedName>
</protein>
<keyword evidence="3" id="KW-0560">Oxidoreductase</keyword>
<dbReference type="GO" id="GO:0005634">
    <property type="term" value="C:nucleus"/>
    <property type="evidence" value="ECO:0007669"/>
    <property type="project" value="UniProtKB-SubCell"/>
</dbReference>
<dbReference type="PROSITE" id="PS00059">
    <property type="entry name" value="ADH_ZINC"/>
    <property type="match status" value="1"/>
</dbReference>
<dbReference type="Gene3D" id="3.90.180.10">
    <property type="entry name" value="Medium-chain alcohol dehydrogenases, catalytic domain"/>
    <property type="match status" value="1"/>
</dbReference>
<feature type="domain" description="Alcohol dehydrogenase-like N-terminal" evidence="4">
    <location>
        <begin position="33"/>
        <end position="123"/>
    </location>
</feature>
<evidence type="ECO:0000256" key="3">
    <source>
        <dbReference type="ARBA" id="ARBA00023002"/>
    </source>
</evidence>
<gene>
    <name evidence="5" type="ORF">SDRG_00424</name>
</gene>
<evidence type="ECO:0000313" key="6">
    <source>
        <dbReference type="Proteomes" id="UP000030762"/>
    </source>
</evidence>
<dbReference type="PANTHER" id="PTHR42683">
    <property type="entry name" value="ALDEHYDE REDUCTASE"/>
    <property type="match status" value="1"/>
</dbReference>
<dbReference type="eggNOG" id="KOG2613">
    <property type="taxonomic scope" value="Eukaryota"/>
</dbReference>
<dbReference type="Proteomes" id="UP000030762">
    <property type="component" value="Unassembled WGS sequence"/>
</dbReference>
<dbReference type="InterPro" id="IPR011032">
    <property type="entry name" value="GroES-like_sf"/>
</dbReference>
<sequence>MASNNIYHGQAAFAPGLDVKPHTYEARPFDEENGIEIKVSHCGICASDLHTISGGWGPIQYPLVVGHEIVGHVVRTGSKVDSIKYAIGTRVGVGAQCGSCLDCHQCNMHEEQVDITDGITKEGVLTQCNGCLRFQQGAKDSNGAFVECHLESLELMSICLKKLHGLGRDIKLMDASFMWTEPHSKRVKLKLTIRKEVCVSQRSRSCSKCD</sequence>
<evidence type="ECO:0000256" key="1">
    <source>
        <dbReference type="ARBA" id="ARBA00022723"/>
    </source>
</evidence>
<dbReference type="GO" id="GO:0008270">
    <property type="term" value="F:zinc ion binding"/>
    <property type="evidence" value="ECO:0007669"/>
    <property type="project" value="InterPro"/>
</dbReference>
<dbReference type="AlphaFoldDB" id="T0SIE2"/>
<dbReference type="RefSeq" id="XP_008604120.1">
    <property type="nucleotide sequence ID" value="XM_008605898.1"/>
</dbReference>
<name>T0SIE2_SAPDV</name>